<dbReference type="SMART" id="SM01008">
    <property type="entry name" value="Ald_Xan_dh_C"/>
    <property type="match status" value="1"/>
</dbReference>
<dbReference type="Pfam" id="PF02738">
    <property type="entry name" value="MoCoBD_1"/>
    <property type="match status" value="1"/>
</dbReference>
<dbReference type="InterPro" id="IPR046867">
    <property type="entry name" value="AldOxase/xan_DH_MoCoBD2"/>
</dbReference>
<dbReference type="InterPro" id="IPR012368">
    <property type="entry name" value="OxRdtase_Mopterin-bd_su_IorB"/>
</dbReference>
<dbReference type="PANTHER" id="PTHR47495">
    <property type="entry name" value="ALDEHYDE DEHYDROGENASE"/>
    <property type="match status" value="1"/>
</dbReference>
<evidence type="ECO:0000259" key="2">
    <source>
        <dbReference type="SMART" id="SM01008"/>
    </source>
</evidence>
<evidence type="ECO:0000313" key="3">
    <source>
        <dbReference type="EMBL" id="MEJ6011736.1"/>
    </source>
</evidence>
<dbReference type="InterPro" id="IPR008274">
    <property type="entry name" value="AldOxase/xan_DH_MoCoBD1"/>
</dbReference>
<evidence type="ECO:0000256" key="1">
    <source>
        <dbReference type="SAM" id="MobiDB-lite"/>
    </source>
</evidence>
<dbReference type="Gene3D" id="3.30.365.10">
    <property type="entry name" value="Aldehyde oxidase/xanthine dehydrogenase, molybdopterin binding domain"/>
    <property type="match status" value="4"/>
</dbReference>
<gene>
    <name evidence="3" type="ORF">WG900_17625</name>
</gene>
<keyword evidence="4" id="KW-1185">Reference proteome</keyword>
<sequence length="746" mass="78526">MSGGLIVAYALMPRTFPLPLEPREGEWAFGAWLKIGKDGMVSVAVPQLEMGQGVTSLLPQIAAMELGADWRQVAVEPAPPSGAYANVPLAAQWAELWMPAVAGLAKGDDPAIARSFAERGKFTVTAEGTSVTAYEEPLRIAAAAAREMLAEAAANTWGVSAEEVKIEGGFASHGKQRLGFGQLAEDAAALSPPSSPTVRTELPNERGAGRALGEANRFPRLDGPSKVTGMANFAGDVRLPDMVFAAVAHGPVGETRLAGYDTKRIEGLSGDIRLIKGPGEDWLAAVATNWWAANHALEVLSPRFATRSAVESEALFTALDKAVRKGITERIFIEGDPDDAIGGKPSLVARYDVSPALHGTLETASCTARLRDRRCELWIAAQAPQTAREAVAKALGIKPLDVIVYPVPAGGSFDARLDHRHAVQAALIAREVGKPVQLTWSRWQEHLATLPRTPAAAVLWAKLAEPGGQITGWKTRIAAPATGKAFGRRLFDGESPQTAMRESDGAADAMAVEGGVPPYALANFSLDHVPVATGLPAGRMRGQAHGYTAFFTECFIDELAHAAKRESLSYRMEMLGGDPRLAACLLRVSSLANWNGGHDASGQGLACHHIGGDHGGRIAVIVTARRNPEGGVLVDKISAAVDIGRVINRDIALQQIEGGLVYGLGLTVGSSTAYAEGLPLVGRLSGLGLPLLGQMPTIEVDLLDSTAPPADPGELGVAAIAPAIANALFSATGYRFRRLPLLEEAE</sequence>
<dbReference type="InterPro" id="IPR037165">
    <property type="entry name" value="AldOxase/xan_DH_Mopterin-bd_sf"/>
</dbReference>
<reference evidence="3 4" key="1">
    <citation type="submission" date="2024-03" db="EMBL/GenBank/DDBJ databases">
        <authorList>
            <person name="Jo J.-H."/>
        </authorList>
    </citation>
    <scope>NUCLEOTIDE SEQUENCE [LARGE SCALE GENOMIC DNA]</scope>
    <source>
        <strain evidence="3 4">AS3R-12</strain>
    </source>
</reference>
<dbReference type="InterPro" id="IPR052516">
    <property type="entry name" value="N-heterocyclic_Hydroxylase"/>
</dbReference>
<dbReference type="SUPFAM" id="SSF56003">
    <property type="entry name" value="Molybdenum cofactor-binding domain"/>
    <property type="match status" value="2"/>
</dbReference>
<dbReference type="RefSeq" id="WP_339969247.1">
    <property type="nucleotide sequence ID" value="NZ_JBBHJY010000010.1"/>
</dbReference>
<dbReference type="PANTHER" id="PTHR47495:SF1">
    <property type="entry name" value="BLL3820 PROTEIN"/>
    <property type="match status" value="1"/>
</dbReference>
<comment type="caution">
    <text evidence="3">The sequence shown here is derived from an EMBL/GenBank/DDBJ whole genome shotgun (WGS) entry which is preliminary data.</text>
</comment>
<feature type="domain" description="Aldehyde oxidase/xanthine dehydrogenase a/b hammerhead" evidence="2">
    <location>
        <begin position="228"/>
        <end position="308"/>
    </location>
</feature>
<proteinExistence type="predicted"/>
<dbReference type="PIRSF" id="PIRSF036389">
    <property type="entry name" value="IOR_B"/>
    <property type="match status" value="1"/>
</dbReference>
<protein>
    <submittedName>
        <fullName evidence="3">Molybdopterin cofactor-binding domain-containing protein</fullName>
    </submittedName>
</protein>
<evidence type="ECO:0000313" key="4">
    <source>
        <dbReference type="Proteomes" id="UP001379235"/>
    </source>
</evidence>
<dbReference type="EMBL" id="JBBHJY010000010">
    <property type="protein sequence ID" value="MEJ6011736.1"/>
    <property type="molecule type" value="Genomic_DNA"/>
</dbReference>
<dbReference type="Pfam" id="PF20256">
    <property type="entry name" value="MoCoBD_2"/>
    <property type="match status" value="1"/>
</dbReference>
<feature type="region of interest" description="Disordered" evidence="1">
    <location>
        <begin position="189"/>
        <end position="219"/>
    </location>
</feature>
<dbReference type="Proteomes" id="UP001379235">
    <property type="component" value="Unassembled WGS sequence"/>
</dbReference>
<name>A0ABU8SDS8_9SPHN</name>
<dbReference type="InterPro" id="IPR000674">
    <property type="entry name" value="Ald_Oxase/Xan_DH_a/b"/>
</dbReference>
<dbReference type="Gene3D" id="3.90.1170.50">
    <property type="entry name" value="Aldehyde oxidase/xanthine dehydrogenase, a/b hammerhead"/>
    <property type="match status" value="1"/>
</dbReference>
<accession>A0ABU8SDS8</accession>
<organism evidence="3 4">
    <name type="scientific">Novosphingobium aquae</name>
    <dbReference type="NCBI Taxonomy" id="3133435"/>
    <lineage>
        <taxon>Bacteria</taxon>
        <taxon>Pseudomonadati</taxon>
        <taxon>Pseudomonadota</taxon>
        <taxon>Alphaproteobacteria</taxon>
        <taxon>Sphingomonadales</taxon>
        <taxon>Sphingomonadaceae</taxon>
        <taxon>Novosphingobium</taxon>
    </lineage>
</organism>